<keyword evidence="3 6" id="KW-0694">RNA-binding</keyword>
<dbReference type="GO" id="GO:0005840">
    <property type="term" value="C:ribosome"/>
    <property type="evidence" value="ECO:0007669"/>
    <property type="project" value="UniProtKB-KW"/>
</dbReference>
<dbReference type="InterPro" id="IPR013025">
    <property type="entry name" value="Ribosomal_uL23-like"/>
</dbReference>
<proteinExistence type="inferred from homology"/>
<evidence type="ECO:0000313" key="8">
    <source>
        <dbReference type="Proteomes" id="UP000215559"/>
    </source>
</evidence>
<keyword evidence="5 6" id="KW-0687">Ribonucleoprotein</keyword>
<comment type="function">
    <text evidence="6">One of the early assembly proteins it binds 23S rRNA. One of the proteins that surrounds the polypeptide exit tunnel on the outside of the ribosome. Forms the main docking site for trigger factor binding to the ribosome.</text>
</comment>
<dbReference type="HAMAP" id="MF_01369_B">
    <property type="entry name" value="Ribosomal_uL23_B"/>
    <property type="match status" value="1"/>
</dbReference>
<dbReference type="InterPro" id="IPR012677">
    <property type="entry name" value="Nucleotide-bd_a/b_plait_sf"/>
</dbReference>
<dbReference type="GO" id="GO:0019843">
    <property type="term" value="F:rRNA binding"/>
    <property type="evidence" value="ECO:0007669"/>
    <property type="project" value="UniProtKB-UniRule"/>
</dbReference>
<dbReference type="GO" id="GO:0003735">
    <property type="term" value="F:structural constituent of ribosome"/>
    <property type="evidence" value="ECO:0007669"/>
    <property type="project" value="InterPro"/>
</dbReference>
<reference evidence="7 8" key="1">
    <citation type="submission" date="2017-07" db="EMBL/GenBank/DDBJ databases">
        <title>Recovery of genomes from metagenomes via a dereplication, aggregation, and scoring strategy.</title>
        <authorList>
            <person name="Sieber C.M."/>
            <person name="Probst A.J."/>
            <person name="Sharrar A."/>
            <person name="Thomas B.C."/>
            <person name="Hess M."/>
            <person name="Tringe S.G."/>
            <person name="Banfield J.F."/>
        </authorList>
    </citation>
    <scope>NUCLEOTIDE SEQUENCE [LARGE SCALE GENOMIC DNA]</scope>
    <source>
        <strain evidence="7">JGI_Cruoil_03_51_56</strain>
    </source>
</reference>
<dbReference type="Pfam" id="PF00276">
    <property type="entry name" value="Ribosomal_L23"/>
    <property type="match status" value="1"/>
</dbReference>
<organism evidence="7 8">
    <name type="scientific">candidate division WOR-3 bacterium JGI_Cruoil_03_51_56</name>
    <dbReference type="NCBI Taxonomy" id="1973747"/>
    <lineage>
        <taxon>Bacteria</taxon>
        <taxon>Bacteria division WOR-3</taxon>
    </lineage>
</organism>
<dbReference type="GO" id="GO:0006412">
    <property type="term" value="P:translation"/>
    <property type="evidence" value="ECO:0007669"/>
    <property type="project" value="UniProtKB-UniRule"/>
</dbReference>
<keyword evidence="4 6" id="KW-0689">Ribosomal protein</keyword>
<evidence type="ECO:0000256" key="1">
    <source>
        <dbReference type="ARBA" id="ARBA00006700"/>
    </source>
</evidence>
<dbReference type="NCBIfam" id="NF004366">
    <property type="entry name" value="PRK05738.3-2"/>
    <property type="match status" value="1"/>
</dbReference>
<accession>A0A235BXP9</accession>
<dbReference type="GO" id="GO:1990904">
    <property type="term" value="C:ribonucleoprotein complex"/>
    <property type="evidence" value="ECO:0007669"/>
    <property type="project" value="UniProtKB-KW"/>
</dbReference>
<dbReference type="Proteomes" id="UP000215559">
    <property type="component" value="Unassembled WGS sequence"/>
</dbReference>
<comment type="similarity">
    <text evidence="1 6">Belongs to the universal ribosomal protein uL23 family.</text>
</comment>
<comment type="subunit">
    <text evidence="6">Part of the 50S ribosomal subunit. Contacts protein L29, and trigger factor when it is bound to the ribosome.</text>
</comment>
<dbReference type="NCBIfam" id="NF004363">
    <property type="entry name" value="PRK05738.2-4"/>
    <property type="match status" value="1"/>
</dbReference>
<comment type="caution">
    <text evidence="7">The sequence shown here is derived from an EMBL/GenBank/DDBJ whole genome shotgun (WGS) entry which is preliminary data.</text>
</comment>
<dbReference type="EMBL" id="NOZP01000055">
    <property type="protein sequence ID" value="OYD16325.1"/>
    <property type="molecule type" value="Genomic_DNA"/>
</dbReference>
<evidence type="ECO:0000256" key="2">
    <source>
        <dbReference type="ARBA" id="ARBA00022730"/>
    </source>
</evidence>
<dbReference type="NCBIfam" id="NF004359">
    <property type="entry name" value="PRK05738.1-3"/>
    <property type="match status" value="1"/>
</dbReference>
<evidence type="ECO:0000256" key="5">
    <source>
        <dbReference type="ARBA" id="ARBA00023274"/>
    </source>
</evidence>
<evidence type="ECO:0000256" key="4">
    <source>
        <dbReference type="ARBA" id="ARBA00022980"/>
    </source>
</evidence>
<evidence type="ECO:0000256" key="6">
    <source>
        <dbReference type="HAMAP-Rule" id="MF_01369"/>
    </source>
</evidence>
<keyword evidence="2 6" id="KW-0699">rRNA-binding</keyword>
<gene>
    <name evidence="6" type="primary">rplW</name>
    <name evidence="7" type="ORF">CH330_03085</name>
</gene>
<dbReference type="AlphaFoldDB" id="A0A235BXP9"/>
<dbReference type="InterPro" id="IPR012678">
    <property type="entry name" value="Ribosomal_uL23/eL15/eS24_sf"/>
</dbReference>
<name>A0A235BXP9_UNCW3</name>
<dbReference type="SUPFAM" id="SSF54189">
    <property type="entry name" value="Ribosomal proteins S24e, L23 and L15e"/>
    <property type="match status" value="1"/>
</dbReference>
<sequence>MVEPTSVILGAVVTEKAERLKTDENRYTFRVAPGANKIEIRQAVEILFKVHVRDVKVINLLGKKRRMGMFTGRRPSWKKAMVALKKGDSIEALER</sequence>
<dbReference type="PANTHER" id="PTHR11620">
    <property type="entry name" value="60S RIBOSOMAL PROTEIN L23A"/>
    <property type="match status" value="1"/>
</dbReference>
<dbReference type="FunFam" id="3.30.70.330:FF:000001">
    <property type="entry name" value="50S ribosomal protein L23"/>
    <property type="match status" value="1"/>
</dbReference>
<evidence type="ECO:0000256" key="3">
    <source>
        <dbReference type="ARBA" id="ARBA00022884"/>
    </source>
</evidence>
<evidence type="ECO:0000313" key="7">
    <source>
        <dbReference type="EMBL" id="OYD16325.1"/>
    </source>
</evidence>
<protein>
    <recommendedName>
        <fullName evidence="6">Large ribosomal subunit protein uL23</fullName>
    </recommendedName>
</protein>
<dbReference type="Gene3D" id="3.30.70.330">
    <property type="match status" value="1"/>
</dbReference>